<keyword evidence="2" id="KW-1185">Reference proteome</keyword>
<accession>A0A8X6I905</accession>
<dbReference type="Proteomes" id="UP000887116">
    <property type="component" value="Unassembled WGS sequence"/>
</dbReference>
<reference evidence="1" key="1">
    <citation type="submission" date="2020-07" db="EMBL/GenBank/DDBJ databases">
        <title>Multicomponent nature underlies the extraordinary mechanical properties of spider dragline silk.</title>
        <authorList>
            <person name="Kono N."/>
            <person name="Nakamura H."/>
            <person name="Mori M."/>
            <person name="Yoshida Y."/>
            <person name="Ohtoshi R."/>
            <person name="Malay A.D."/>
            <person name="Moran D.A.P."/>
            <person name="Tomita M."/>
            <person name="Numata K."/>
            <person name="Arakawa K."/>
        </authorList>
    </citation>
    <scope>NUCLEOTIDE SEQUENCE</scope>
</reference>
<evidence type="ECO:0000313" key="2">
    <source>
        <dbReference type="Proteomes" id="UP000887116"/>
    </source>
</evidence>
<dbReference type="EMBL" id="BMAO01007658">
    <property type="protein sequence ID" value="GFR17644.1"/>
    <property type="molecule type" value="Genomic_DNA"/>
</dbReference>
<name>A0A8X6I905_TRICU</name>
<organism evidence="1 2">
    <name type="scientific">Trichonephila clavata</name>
    <name type="common">Joro spider</name>
    <name type="synonym">Nephila clavata</name>
    <dbReference type="NCBI Taxonomy" id="2740835"/>
    <lineage>
        <taxon>Eukaryota</taxon>
        <taxon>Metazoa</taxon>
        <taxon>Ecdysozoa</taxon>
        <taxon>Arthropoda</taxon>
        <taxon>Chelicerata</taxon>
        <taxon>Arachnida</taxon>
        <taxon>Araneae</taxon>
        <taxon>Araneomorphae</taxon>
        <taxon>Entelegynae</taxon>
        <taxon>Araneoidea</taxon>
        <taxon>Nephilidae</taxon>
        <taxon>Trichonephila</taxon>
    </lineage>
</organism>
<sequence length="86" mass="10064">MERNISPLDTRLEDKNAEDHSSNKYWNRCRRGYWMHNGLQTIIREGEYCNPPIFGGPPPTSQCEEGTRCTYVEYYGTTICVGDDYY</sequence>
<evidence type="ECO:0000313" key="1">
    <source>
        <dbReference type="EMBL" id="GFR17644.1"/>
    </source>
</evidence>
<protein>
    <submittedName>
        <fullName evidence="1">Uncharacterized protein</fullName>
    </submittedName>
</protein>
<comment type="caution">
    <text evidence="1">The sequence shown here is derived from an EMBL/GenBank/DDBJ whole genome shotgun (WGS) entry which is preliminary data.</text>
</comment>
<dbReference type="AlphaFoldDB" id="A0A8X6I905"/>
<gene>
    <name evidence="1" type="ORF">TNCT_307671</name>
</gene>
<proteinExistence type="predicted"/>